<evidence type="ECO:0000259" key="2">
    <source>
        <dbReference type="PROSITE" id="PS50097"/>
    </source>
</evidence>
<dbReference type="PROSITE" id="PS50097">
    <property type="entry name" value="BTB"/>
    <property type="match status" value="1"/>
</dbReference>
<evidence type="ECO:0000313" key="3">
    <source>
        <dbReference type="EMBL" id="KAK5645212.1"/>
    </source>
</evidence>
<dbReference type="Gene3D" id="3.30.710.10">
    <property type="entry name" value="Potassium Channel Kv1.1, Chain A"/>
    <property type="match status" value="2"/>
</dbReference>
<feature type="compositionally biased region" description="Polar residues" evidence="1">
    <location>
        <begin position="793"/>
        <end position="806"/>
    </location>
</feature>
<reference evidence="3 4" key="1">
    <citation type="journal article" date="2024" name="Insects">
        <title>An Improved Chromosome-Level Genome Assembly of the Firefly Pyrocoelia pectoralis.</title>
        <authorList>
            <person name="Fu X."/>
            <person name="Meyer-Rochow V.B."/>
            <person name="Ballantyne L."/>
            <person name="Zhu X."/>
        </authorList>
    </citation>
    <scope>NUCLEOTIDE SEQUENCE [LARGE SCALE GENOMIC DNA]</scope>
    <source>
        <strain evidence="3">XCY_ONT2</strain>
    </source>
</reference>
<dbReference type="Proteomes" id="UP001329430">
    <property type="component" value="Chromosome 4"/>
</dbReference>
<dbReference type="InterPro" id="IPR011333">
    <property type="entry name" value="SKP1/BTB/POZ_sf"/>
</dbReference>
<sequence length="881" mass="99582">MAVPWTVRSFLGTWEVIGYGYINGSHNENTGLEGIRFRLDETGDVTWNVCEELKAVPLFSCETYEIYSTSALGTVIRFGAYAGHVIEFKCDEFEARDSVVLTCEGWCMLHCKRIQEEPSECALNTTFSLLPALEDGYFGDIKIVASNNKQFQVHSCIVQLLGSEIPWQSQPPPLTGLPEDVIGTILNFLYTECLPENLTEATARQVIAFGAQYQTHTKLVNMCQLWLKNMALKQQIIGLVNDMHSCANQIIDHFNVRHNSPTDTIASNPAKLCFVVKQSVRDAAVVGAKLLLLCDLFTKRKNELSREERHEIIRYAKSRLPIFMTQLHKFLHAVKNTFSSMTALQRNEVATYLVPEIEVILDTVSTLIVEVEKALQQIIQVLSPHDEIRRKSGVGDMLGKSLRNVLHIRELTKLRNFHEHITCSLGLLLHKKENFYDMTPAQKVRSVARNLEQLIEELPIFLLRLEEVTGALDEKLEWREFKFCFKVGTSKVSGVLQKLVSHQNTLQDVMVQLCELVQRDAFTQSLYNLGLLDASKVTSHAEDCQKIASNPSSSSSKQNSIGYTLNLVESLCVPPSPMNSNLSKLCLQLLKSEAGTDMEFEIVVSNSTSDQTVREHTQETNSPTEFETSTIRAHRVIVAARCDWFRRALLSGMREAIDRKIIVHDTNPTVFRLFLEYLYGGRLRQSSLTSDQLAEMLLLSDRYEVDSLKQVCEYGLQASIDEDSVLYFLSMADQYNAKILRNACFNFISFHNEITESELFFELPVALQAEIFDCIWTQPPSRKPNSDLLLMTGTPTSPDSSNSETQKGIPKFPLAQDHSNSSSLEDLPLSHDLARRELSLAQLRDIVGETAPREKLIQVLLAADFDLCRAVNYFYSETEDP</sequence>
<name>A0AAN7ZIJ7_9COLE</name>
<feature type="region of interest" description="Disordered" evidence="1">
    <location>
        <begin position="786"/>
        <end position="826"/>
    </location>
</feature>
<comment type="caution">
    <text evidence="3">The sequence shown here is derived from an EMBL/GenBank/DDBJ whole genome shotgun (WGS) entry which is preliminary data.</text>
</comment>
<accession>A0AAN7ZIJ7</accession>
<dbReference type="AlphaFoldDB" id="A0AAN7ZIJ7"/>
<dbReference type="CDD" id="cd18186">
    <property type="entry name" value="BTB_POZ_ZBTB_KLHL-like"/>
    <property type="match status" value="1"/>
</dbReference>
<evidence type="ECO:0000313" key="4">
    <source>
        <dbReference type="Proteomes" id="UP001329430"/>
    </source>
</evidence>
<dbReference type="EMBL" id="JAVRBK010000004">
    <property type="protein sequence ID" value="KAK5645212.1"/>
    <property type="molecule type" value="Genomic_DNA"/>
</dbReference>
<dbReference type="Pfam" id="PF00651">
    <property type="entry name" value="BTB"/>
    <property type="match status" value="1"/>
</dbReference>
<keyword evidence="4" id="KW-1185">Reference proteome</keyword>
<feature type="domain" description="BTB" evidence="2">
    <location>
        <begin position="620"/>
        <end position="687"/>
    </location>
</feature>
<proteinExistence type="predicted"/>
<protein>
    <recommendedName>
        <fullName evidence="2">BTB domain-containing protein</fullName>
    </recommendedName>
</protein>
<organism evidence="3 4">
    <name type="scientific">Pyrocoelia pectoralis</name>
    <dbReference type="NCBI Taxonomy" id="417401"/>
    <lineage>
        <taxon>Eukaryota</taxon>
        <taxon>Metazoa</taxon>
        <taxon>Ecdysozoa</taxon>
        <taxon>Arthropoda</taxon>
        <taxon>Hexapoda</taxon>
        <taxon>Insecta</taxon>
        <taxon>Pterygota</taxon>
        <taxon>Neoptera</taxon>
        <taxon>Endopterygota</taxon>
        <taxon>Coleoptera</taxon>
        <taxon>Polyphaga</taxon>
        <taxon>Elateriformia</taxon>
        <taxon>Elateroidea</taxon>
        <taxon>Lampyridae</taxon>
        <taxon>Lampyrinae</taxon>
        <taxon>Pyrocoelia</taxon>
    </lineage>
</organism>
<dbReference type="PANTHER" id="PTHR24413">
    <property type="entry name" value="SPECKLE-TYPE POZ PROTEIN"/>
    <property type="match status" value="1"/>
</dbReference>
<dbReference type="Gene3D" id="1.10.8.10">
    <property type="entry name" value="DNA helicase RuvA subunit, C-terminal domain"/>
    <property type="match status" value="1"/>
</dbReference>
<evidence type="ECO:0000256" key="1">
    <source>
        <dbReference type="SAM" id="MobiDB-lite"/>
    </source>
</evidence>
<dbReference type="InterPro" id="IPR000210">
    <property type="entry name" value="BTB/POZ_dom"/>
</dbReference>
<dbReference type="SMART" id="SM00225">
    <property type="entry name" value="BTB"/>
    <property type="match status" value="2"/>
</dbReference>
<dbReference type="SUPFAM" id="SSF54695">
    <property type="entry name" value="POZ domain"/>
    <property type="match status" value="1"/>
</dbReference>
<dbReference type="CDD" id="cd14733">
    <property type="entry name" value="BACK"/>
    <property type="match status" value="1"/>
</dbReference>
<gene>
    <name evidence="3" type="ORF">RI129_006512</name>
</gene>